<evidence type="ECO:0000256" key="8">
    <source>
        <dbReference type="ARBA" id="ARBA00023016"/>
    </source>
</evidence>
<dbReference type="InterPro" id="IPR028618">
    <property type="entry name" value="DEAD_helicase_DeaD"/>
</dbReference>
<evidence type="ECO:0000256" key="2">
    <source>
        <dbReference type="ARBA" id="ARBA00022490"/>
    </source>
</evidence>
<feature type="domain" description="Helicase C-terminal" evidence="14">
    <location>
        <begin position="237"/>
        <end position="385"/>
    </location>
</feature>
<dbReference type="EC" id="3.6.4.13" evidence="10"/>
<dbReference type="GO" id="GO:0033592">
    <property type="term" value="F:RNA strand annealing activity"/>
    <property type="evidence" value="ECO:0007669"/>
    <property type="project" value="TreeGrafter"/>
</dbReference>
<keyword evidence="6 10" id="KW-0067">ATP-binding</keyword>
<dbReference type="InterPro" id="IPR012677">
    <property type="entry name" value="Nucleotide-bd_a/b_plait_sf"/>
</dbReference>
<dbReference type="InterPro" id="IPR014014">
    <property type="entry name" value="RNA_helicase_DEAD_Q_motif"/>
</dbReference>
<dbReference type="CDD" id="cd00268">
    <property type="entry name" value="DEADc"/>
    <property type="match status" value="1"/>
</dbReference>
<keyword evidence="4 10" id="KW-0378">Hydrolase</keyword>
<dbReference type="HAMAP" id="MF_00964">
    <property type="entry name" value="DEAD_helicase_DeaD"/>
    <property type="match status" value="1"/>
</dbReference>
<dbReference type="GO" id="GO:0016887">
    <property type="term" value="F:ATP hydrolysis activity"/>
    <property type="evidence" value="ECO:0007669"/>
    <property type="project" value="RHEA"/>
</dbReference>
<feature type="region of interest" description="Disordered" evidence="12">
    <location>
        <begin position="443"/>
        <end position="480"/>
    </location>
</feature>
<dbReference type="CDD" id="cd18787">
    <property type="entry name" value="SF2_C_DEAD"/>
    <property type="match status" value="1"/>
</dbReference>
<feature type="domain" description="Helicase ATP-binding" evidence="13">
    <location>
        <begin position="41"/>
        <end position="213"/>
    </location>
</feature>
<dbReference type="Pfam" id="PF00271">
    <property type="entry name" value="Helicase_C"/>
    <property type="match status" value="1"/>
</dbReference>
<evidence type="ECO:0000256" key="1">
    <source>
        <dbReference type="ARBA" id="ARBA00004496"/>
    </source>
</evidence>
<dbReference type="PANTHER" id="PTHR47963">
    <property type="entry name" value="DEAD-BOX ATP-DEPENDENT RNA HELICASE 47, MITOCHONDRIAL"/>
    <property type="match status" value="1"/>
</dbReference>
<comment type="similarity">
    <text evidence="10">Belongs to the DEAD box helicase family. DeaD/CsdA subfamily.</text>
</comment>
<dbReference type="GO" id="GO:0005524">
    <property type="term" value="F:ATP binding"/>
    <property type="evidence" value="ECO:0007669"/>
    <property type="project" value="UniProtKB-UniRule"/>
</dbReference>
<reference evidence="16 17" key="1">
    <citation type="submission" date="2016-10" db="EMBL/GenBank/DDBJ databases">
        <authorList>
            <person name="de Groot N.N."/>
        </authorList>
    </citation>
    <scope>NUCLEOTIDE SEQUENCE [LARGE SCALE GENOMIC DNA]</scope>
    <source>
        <strain evidence="16 17">DSM 12130</strain>
    </source>
</reference>
<dbReference type="FunFam" id="3.40.50.300:FF:000108">
    <property type="entry name" value="ATP-dependent RNA helicase RhlE"/>
    <property type="match status" value="1"/>
</dbReference>
<dbReference type="Gene3D" id="3.30.70.330">
    <property type="match status" value="1"/>
</dbReference>
<dbReference type="SMART" id="SM00487">
    <property type="entry name" value="DEXDc"/>
    <property type="match status" value="1"/>
</dbReference>
<dbReference type="PROSITE" id="PS51195">
    <property type="entry name" value="Q_MOTIF"/>
    <property type="match status" value="1"/>
</dbReference>
<dbReference type="GO" id="GO:0070417">
    <property type="term" value="P:cellular response to cold"/>
    <property type="evidence" value="ECO:0007669"/>
    <property type="project" value="InterPro"/>
</dbReference>
<evidence type="ECO:0000256" key="6">
    <source>
        <dbReference type="ARBA" id="ARBA00022840"/>
    </source>
</evidence>
<dbReference type="GO" id="GO:0005829">
    <property type="term" value="C:cytosol"/>
    <property type="evidence" value="ECO:0007669"/>
    <property type="project" value="TreeGrafter"/>
</dbReference>
<keyword evidence="2 10" id="KW-0963">Cytoplasm</keyword>
<evidence type="ECO:0000256" key="5">
    <source>
        <dbReference type="ARBA" id="ARBA00022806"/>
    </source>
</evidence>
<organism evidence="16 17">
    <name type="scientific">Desulforhopalus singaporensis</name>
    <dbReference type="NCBI Taxonomy" id="91360"/>
    <lineage>
        <taxon>Bacteria</taxon>
        <taxon>Pseudomonadati</taxon>
        <taxon>Thermodesulfobacteriota</taxon>
        <taxon>Desulfobulbia</taxon>
        <taxon>Desulfobulbales</taxon>
        <taxon>Desulfocapsaceae</taxon>
        <taxon>Desulforhopalus</taxon>
    </lineage>
</organism>
<comment type="catalytic activity">
    <reaction evidence="9 10">
        <text>ATP + H2O = ADP + phosphate + H(+)</text>
        <dbReference type="Rhea" id="RHEA:13065"/>
        <dbReference type="ChEBI" id="CHEBI:15377"/>
        <dbReference type="ChEBI" id="CHEBI:15378"/>
        <dbReference type="ChEBI" id="CHEBI:30616"/>
        <dbReference type="ChEBI" id="CHEBI:43474"/>
        <dbReference type="ChEBI" id="CHEBI:456216"/>
        <dbReference type="EC" id="3.6.4.13"/>
    </reaction>
</comment>
<gene>
    <name evidence="10" type="primary">deaD</name>
    <name evidence="10" type="synonym">csdA</name>
    <name evidence="16" type="ORF">SAMN05660330_00036</name>
</gene>
<dbReference type="AlphaFoldDB" id="A0A1H0IVR5"/>
<dbReference type="InterPro" id="IPR050547">
    <property type="entry name" value="DEAD_box_RNA_helicases"/>
</dbReference>
<dbReference type="GO" id="GO:0005840">
    <property type="term" value="C:ribosome"/>
    <property type="evidence" value="ECO:0007669"/>
    <property type="project" value="TreeGrafter"/>
</dbReference>
<accession>A0A1H0IVR5</accession>
<evidence type="ECO:0000259" key="14">
    <source>
        <dbReference type="PROSITE" id="PS51194"/>
    </source>
</evidence>
<evidence type="ECO:0000256" key="10">
    <source>
        <dbReference type="HAMAP-Rule" id="MF_00964"/>
    </source>
</evidence>
<dbReference type="PROSITE" id="PS51194">
    <property type="entry name" value="HELICASE_CTER"/>
    <property type="match status" value="1"/>
</dbReference>
<keyword evidence="7 10" id="KW-0694">RNA-binding</keyword>
<dbReference type="CDD" id="cd12499">
    <property type="entry name" value="RRM_EcCsdA_like"/>
    <property type="match status" value="1"/>
</dbReference>
<comment type="function">
    <text evidence="10">DEAD-box RNA helicase involved in various cellular processes at low temperature, including ribosome biogenesis, mRNA degradation and translation initiation.</text>
</comment>
<dbReference type="Gene3D" id="3.40.50.300">
    <property type="entry name" value="P-loop containing nucleotide triphosphate hydrolases"/>
    <property type="match status" value="2"/>
</dbReference>
<evidence type="ECO:0000313" key="17">
    <source>
        <dbReference type="Proteomes" id="UP000199073"/>
    </source>
</evidence>
<dbReference type="EMBL" id="FNJI01000001">
    <property type="protein sequence ID" value="SDO35300.1"/>
    <property type="molecule type" value="Genomic_DNA"/>
</dbReference>
<evidence type="ECO:0000313" key="16">
    <source>
        <dbReference type="EMBL" id="SDO35300.1"/>
    </source>
</evidence>
<dbReference type="InterPro" id="IPR000629">
    <property type="entry name" value="RNA-helicase_DEAD-box_CS"/>
</dbReference>
<dbReference type="InterPro" id="IPR027417">
    <property type="entry name" value="P-loop_NTPase"/>
</dbReference>
<dbReference type="OrthoDB" id="9805696at2"/>
<protein>
    <recommendedName>
        <fullName evidence="10">ATP-dependent RNA helicase DeaD</fullName>
        <ecNumber evidence="10">3.6.4.13</ecNumber>
    </recommendedName>
    <alternativeName>
        <fullName evidence="10">Cold-shock DEAD box protein A</fullName>
    </alternativeName>
</protein>
<dbReference type="InterPro" id="IPR057325">
    <property type="entry name" value="DeaD_dimer"/>
</dbReference>
<dbReference type="Pfam" id="PF00270">
    <property type="entry name" value="DEAD"/>
    <property type="match status" value="1"/>
</dbReference>
<dbReference type="InterPro" id="IPR005580">
    <property type="entry name" value="DbpA/CsdA_RNA-bd_dom"/>
</dbReference>
<dbReference type="InterPro" id="IPR044742">
    <property type="entry name" value="DEAD/DEAH_RhlB"/>
</dbReference>
<evidence type="ECO:0000256" key="4">
    <source>
        <dbReference type="ARBA" id="ARBA00022801"/>
    </source>
</evidence>
<dbReference type="RefSeq" id="WP_092218585.1">
    <property type="nucleotide sequence ID" value="NZ_FNJI01000001.1"/>
</dbReference>
<evidence type="ECO:0000256" key="11">
    <source>
        <dbReference type="PROSITE-ProRule" id="PRU00552"/>
    </source>
</evidence>
<dbReference type="Pfam" id="PF25399">
    <property type="entry name" value="DeaD_dimer"/>
    <property type="match status" value="1"/>
</dbReference>
<dbReference type="InterPro" id="IPR014001">
    <property type="entry name" value="Helicase_ATP-bd"/>
</dbReference>
<dbReference type="SUPFAM" id="SSF52540">
    <property type="entry name" value="P-loop containing nucleoside triphosphate hydrolases"/>
    <property type="match status" value="1"/>
</dbReference>
<proteinExistence type="inferred from homology"/>
<feature type="region of interest" description="Disordered" evidence="12">
    <location>
        <begin position="557"/>
        <end position="601"/>
    </location>
</feature>
<dbReference type="GO" id="GO:0006401">
    <property type="term" value="P:RNA catabolic process"/>
    <property type="evidence" value="ECO:0007669"/>
    <property type="project" value="UniProtKB-UniRule"/>
</dbReference>
<evidence type="ECO:0000256" key="9">
    <source>
        <dbReference type="ARBA" id="ARBA00047984"/>
    </source>
</evidence>
<keyword evidence="3 10" id="KW-0547">Nucleotide-binding</keyword>
<dbReference type="Pfam" id="PF03880">
    <property type="entry name" value="DbpA"/>
    <property type="match status" value="1"/>
</dbReference>
<keyword evidence="5 10" id="KW-0347">Helicase</keyword>
<dbReference type="InterPro" id="IPR001650">
    <property type="entry name" value="Helicase_C-like"/>
</dbReference>
<keyword evidence="17" id="KW-1185">Reference proteome</keyword>
<dbReference type="GO" id="GO:0000027">
    <property type="term" value="P:ribosomal large subunit assembly"/>
    <property type="evidence" value="ECO:0007669"/>
    <property type="project" value="UniProtKB-UniRule"/>
</dbReference>
<feature type="compositionally biased region" description="Basic and acidic residues" evidence="12">
    <location>
        <begin position="557"/>
        <end position="568"/>
    </location>
</feature>
<dbReference type="PROSITE" id="PS00039">
    <property type="entry name" value="DEAD_ATP_HELICASE"/>
    <property type="match status" value="1"/>
</dbReference>
<keyword evidence="8 10" id="KW-0346">Stress response</keyword>
<dbReference type="STRING" id="91360.SAMN05660330_00036"/>
<evidence type="ECO:0000256" key="3">
    <source>
        <dbReference type="ARBA" id="ARBA00022741"/>
    </source>
</evidence>
<dbReference type="PROSITE" id="PS51192">
    <property type="entry name" value="HELICASE_ATP_BIND_1"/>
    <property type="match status" value="1"/>
</dbReference>
<dbReference type="InterPro" id="IPR034415">
    <property type="entry name" value="CsdA_RRM"/>
</dbReference>
<evidence type="ECO:0000259" key="15">
    <source>
        <dbReference type="PROSITE" id="PS51195"/>
    </source>
</evidence>
<comment type="subcellular location">
    <subcellularLocation>
        <location evidence="1 10">Cytoplasm</location>
    </subcellularLocation>
</comment>
<dbReference type="FunFam" id="3.30.70.330:FF:000068">
    <property type="entry name" value="ATP-dependent RNA helicase DeaD"/>
    <property type="match status" value="1"/>
</dbReference>
<evidence type="ECO:0000259" key="13">
    <source>
        <dbReference type="PROSITE" id="PS51192"/>
    </source>
</evidence>
<sequence>MSDDFLTVIQDFTDLGLAPPLLKALEKEGYEEPTPIQAKIIPHVLSGQDVVGQAQTGTGKTAAFALPLLNNLRQGSKRGARVMVLAPTRELALQISEAVERYGAYIPNLNVLALYGGEEYGGQLSKLRRGVDVVVGTPGRVMDHIRRGSLDLSGLEALVLDEADEMLRMGFIDDVEWIVAQTPPHRQIALFSATMPVSVRRIAATYLNDPVEITIADKTATAATIEQRFLMVNTMGDKKEALKKILETQDSDGVLIFVRTKMQTVELAEYLGEFGYKATALNGDIPQNQRMRNVEMLKAGKIDILVATDVAARGLDVERISHVINFDVPFDTESYIHRIGRTGRAGRVGKAILFISPRQKSMLRSIERATRQKIEAMKLPSVAEINRRRLERYKQRITETLASDCTVFKNIIGEYCKENQTPAEHVAAALAKMMQGATPLFLEDIPERPVPNRPERGRRKPERKEHGPARPTRRATTVSEEGMCRYRLEVGEMDGVKPGNIVGAIANEADIDSKYIGRVAIFNDFSTVDLPTGMPRAIQKVLYNARINGKSMRLRMESETGGVEDSRTFHAARKGQKKSRAQKPVHSTKRKNRNRAVGAGR</sequence>
<evidence type="ECO:0000256" key="7">
    <source>
        <dbReference type="ARBA" id="ARBA00022884"/>
    </source>
</evidence>
<dbReference type="GO" id="GO:0003724">
    <property type="term" value="F:RNA helicase activity"/>
    <property type="evidence" value="ECO:0007669"/>
    <property type="project" value="UniProtKB-UniRule"/>
</dbReference>
<dbReference type="Proteomes" id="UP000199073">
    <property type="component" value="Unassembled WGS sequence"/>
</dbReference>
<dbReference type="SMART" id="SM00490">
    <property type="entry name" value="HELICc"/>
    <property type="match status" value="1"/>
</dbReference>
<feature type="compositionally biased region" description="Basic residues" evidence="12">
    <location>
        <begin position="570"/>
        <end position="594"/>
    </location>
</feature>
<dbReference type="PANTHER" id="PTHR47963:SF8">
    <property type="entry name" value="ATP-DEPENDENT RNA HELICASE DEAD"/>
    <property type="match status" value="1"/>
</dbReference>
<dbReference type="InterPro" id="IPR011545">
    <property type="entry name" value="DEAD/DEAH_box_helicase_dom"/>
</dbReference>
<name>A0A1H0IVR5_9BACT</name>
<feature type="domain" description="DEAD-box RNA helicase Q" evidence="15">
    <location>
        <begin position="10"/>
        <end position="38"/>
    </location>
</feature>
<evidence type="ECO:0000256" key="12">
    <source>
        <dbReference type="SAM" id="MobiDB-lite"/>
    </source>
</evidence>
<feature type="short sequence motif" description="Q motif" evidence="11">
    <location>
        <begin position="10"/>
        <end position="38"/>
    </location>
</feature>